<name>A0ABQ3WWW4_9ACTN</name>
<evidence type="ECO:0000313" key="2">
    <source>
        <dbReference type="EMBL" id="GID50782.1"/>
    </source>
</evidence>
<protein>
    <submittedName>
        <fullName evidence="2">Uncharacterized protein</fullName>
    </submittedName>
</protein>
<proteinExistence type="predicted"/>
<organism evidence="2">
    <name type="scientific">Actinoplanes campanulatus</name>
    <dbReference type="NCBI Taxonomy" id="113559"/>
    <lineage>
        <taxon>Bacteria</taxon>
        <taxon>Bacillati</taxon>
        <taxon>Actinomycetota</taxon>
        <taxon>Actinomycetes</taxon>
        <taxon>Micromonosporales</taxon>
        <taxon>Micromonosporaceae</taxon>
        <taxon>Actinoplanes</taxon>
    </lineage>
</organism>
<sequence length="79" mass="8829">MSLNALPGQVEAVADHRDGERPLFGENLEDGPHADGQIVEPQGPFDHPRRVEHEWPDVPEDVVQHRSTVSHDNNDVMTT</sequence>
<dbReference type="EMBL" id="BOMF01000158">
    <property type="protein sequence ID" value="GID50782.1"/>
    <property type="molecule type" value="Genomic_DNA"/>
</dbReference>
<reference evidence="2" key="1">
    <citation type="submission" date="2021-01" db="EMBL/GenBank/DDBJ databases">
        <title>Whole genome shotgun sequence of Actinoplanes capillaceus NBRC 16408.</title>
        <authorList>
            <person name="Komaki H."/>
            <person name="Tamura T."/>
        </authorList>
    </citation>
    <scope>NUCLEOTIDE SEQUENCE [LARGE SCALE GENOMIC DNA]</scope>
    <source>
        <strain evidence="2">NBRC 16408</strain>
    </source>
</reference>
<comment type="caution">
    <text evidence="2">The sequence shown here is derived from an EMBL/GenBank/DDBJ whole genome shotgun (WGS) entry which is preliminary data.</text>
</comment>
<accession>A0ABQ3WWW4</accession>
<feature type="region of interest" description="Disordered" evidence="1">
    <location>
        <begin position="1"/>
        <end position="79"/>
    </location>
</feature>
<feature type="compositionally biased region" description="Basic and acidic residues" evidence="1">
    <location>
        <begin position="46"/>
        <end position="56"/>
    </location>
</feature>
<feature type="compositionally biased region" description="Polar residues" evidence="1">
    <location>
        <begin position="65"/>
        <end position="79"/>
    </location>
</feature>
<feature type="compositionally biased region" description="Basic and acidic residues" evidence="1">
    <location>
        <begin position="13"/>
        <end position="23"/>
    </location>
</feature>
<gene>
    <name evidence="2" type="ORF">Aca07nite_80570</name>
</gene>
<evidence type="ECO:0000256" key="1">
    <source>
        <dbReference type="SAM" id="MobiDB-lite"/>
    </source>
</evidence>